<dbReference type="Gene3D" id="2.30.30.140">
    <property type="match status" value="8"/>
</dbReference>
<sequence>MTNIFICSIKCITLYYCSISNASFATHQEYDRAFVEFNNFTIEGNKIRLSPGRPIGLDLTRISLFPEKMSSFSPNQNDEFPPLPPSTNASPSPDVDPNLVPNNLNLNPTQSVPPQVLIPTQAQQMRPQIHLLPNPGVSSRFRMPNNPNFHPPNPPPILPDNPLIMPTNPPTISADPTTIPDPSTTTTHDTPSAEAALYSPESTDANNLYCDGPLKIAEHSGDEGFEVTVDDVSPTVLAPLASSIIGMSGGNLDQPTQPNLDGTPTIPAPPLVNKSPEKDLKQNQTINPEIKSDEPVIKQDTHPNEFPTAVNGYANGIDGLEHTSSFSSEVNRANLAGRYMFSDNTDPRKINKEFPFKVTYVPDFMNVYGIIGYHDDLQQFDAMKAEMKEICDKAKNPLSVSALFPNNMYIYLDPQGEAFRVLFKSKHEKNESSLLLIDIGRFLPTGHESLYPIPEELAEIPYLCIRLKLNNVRTPHFLTKSEMFEIGKMFIKAFHIYTAYKHGLDKHGCLYIDLVENDIIVNKKIMDYLATYNPNFPLTSPGFTRSQFSFPPFNPAPPSSTQQVPTQTQQELIYCNDIPFHFLSPRTTCTITTLNITSPVRIYATEYHPEAISKLDTLQTDLNTQAPTFNPVTHPELGLFVTAYRTVIGAWCRAEIVQILNESLCSIFYIDHGCHEAIVHDKLRLPSPIFKTLPKQALTLSLDNVLSINPTGEWDQIATDFVKTHCINKKRVIKVVDKVKDLFQVILFEDDSCQNTINQKLVELGLCTTINSAPYTYPKQFPLSGPVPDKFRSSTEDRPYTAQPKKKWVPDNPIYAPGQPTKQQLEVGQNTSTDKNRAYPQSRNDTSSHSGFNMHQQQSSVRNMFVPRQISNFSQDSQSCCGRQSYQSNKSPHRNNNKFNQGQSSNRYNNNTNTNQASNRHNNNNNQGYHNTYPNRNYNRNYFDNQQQNYFQNSQRSQSNNFGHATKVSPRKSKPQVIETKLGEQTPIFFPSSTLEAYCPAFEKACKDKIPVEISHIGSPNDFSVIPVMEKERFKAFITRLNDASTNKPMLTAPILGQLCLYRDESNGLYRAEVTSAKEDDKISIYLIDYGSMAETNLCNLQAPPYEVLEYNSPLALNCSLRDIRPKAGAWSNSETEIFKSLTLNKIFNMSSADLKHVDLWDPKHKISVNTQFDAIRNRTPTTPIPFDNSYALKYAPSIFPSSGQQPIIITDYLTNKVICVQIVRDVANNMRGIESKLRSLQFKCAEQLNPSVPCVAQFSEDNDWYRARVLSVQESGLLVEFVDFGNKEEKHTNQVRALPPELVEPAPLAHHCLIYQVSELGENWSVDIKQKLSQYINEKATALWRGESNRMPIIELFRDDPPNLTSMTRDLQLILNSCKPEVPPSPQRSRFADIQPQVLEAGRSYPSMLLCCQNPHSIWIIRTADIEKLSSLSNQLIQHFSQTPHLTQFMPTPQEVCAFHSASDGKMYRCIVEAIDDGRTKAYINLFDMVDIRWVELCHVQPLDPSFLVLPPLAFHCKLANIAPLESDWPPNLLEELVTTLKDKEMSVIAKDKIDNLFSIDISTDMCISLSEDLIFRGLARNTTATFLNATNLFVQPLPIPMQNEYIQVFILEVKSPAEFYVSIVDKTVQENQGDMMSRLNTYCSTAKFISFKPFIGMLCAARFENIWYRAKITTIDVTSITIHFIDFGNYSECAIDEVIPLTDVSYLHFPAQAIHCSLANVQPIESTWSKQAINMLGSLIYDRLFNAKILGTEGNVFLLELIDTSSAQDINIAHELIKAQHAISPYTQPVPAPQGAISQPTNPVYTTQHPIISATQQAPVPQSIQQPNSLQYSVPPTPLQPVYVVPQHPAPIQPTVQVPMIPQPTPSIMHQTSLPIQSVPYCPQVAPQPYSNNVPVQTFQNVPQQTPILPQVSNAHIQSQVLLQAFQNVSLNAPQPPISIPPQIIQNVPQQPQAPLRPPPLAPVTPQVPIPPAPTYPATPVSTTQIPHGSLPKDKVFQCVICMVLSPIELVIQCMDDSVISGLKKTNEIISSQIEYTPPLSSPVPGCYCLACFREDKTWYRAKVVNVNGAAVRVEFLDYGNFEEQSMIELRQMPEQLKTIPRLCCSVNFHGVKANNDSLCVEYLKSFQLAYTTLTGEIIDRSSNSIELYQNDKNIIDNLILSNSFTVSAIPFKREPLKSDSYMRAMVLEIKGLDNFYLNCGEHEQELNTVIQEIMNFCSQEDADPEFIPIRGATCVALYSVDNTWYRASIISLPNPDNVIVQFIDYGNTELVPRINIRSLPSQFLTLPAQSIHCTLSLTQLSQEQAEMNEKFRAAVGSKVVFARSLAENTDPTYVEILNEQHQNILTSLSH</sequence>
<feature type="compositionally biased region" description="Low complexity" evidence="1">
    <location>
        <begin position="902"/>
        <end position="941"/>
    </location>
</feature>
<organism evidence="3 4">
    <name type="scientific">Oopsacas minuta</name>
    <dbReference type="NCBI Taxonomy" id="111878"/>
    <lineage>
        <taxon>Eukaryota</taxon>
        <taxon>Metazoa</taxon>
        <taxon>Porifera</taxon>
        <taxon>Hexactinellida</taxon>
        <taxon>Hexasterophora</taxon>
        <taxon>Lyssacinosida</taxon>
        <taxon>Leucopsacidae</taxon>
        <taxon>Oopsacas</taxon>
    </lineage>
</organism>
<dbReference type="PROSITE" id="PS50304">
    <property type="entry name" value="TUDOR"/>
    <property type="match status" value="5"/>
</dbReference>
<dbReference type="Gene3D" id="2.40.50.90">
    <property type="match status" value="6"/>
</dbReference>
<dbReference type="FunFam" id="2.30.30.140:FF:000018">
    <property type="entry name" value="Serine/threonine-protein kinase 31"/>
    <property type="match status" value="2"/>
</dbReference>
<protein>
    <submittedName>
        <fullName evidence="3">Tudor domain-containing protein 1 isoform X5</fullName>
    </submittedName>
</protein>
<feature type="region of interest" description="Disordered" evidence="1">
    <location>
        <begin position="786"/>
        <end position="859"/>
    </location>
</feature>
<feature type="compositionally biased region" description="Polar residues" evidence="1">
    <location>
        <begin position="874"/>
        <end position="890"/>
    </location>
</feature>
<evidence type="ECO:0000259" key="2">
    <source>
        <dbReference type="PROSITE" id="PS50304"/>
    </source>
</evidence>
<feature type="domain" description="Tudor" evidence="2">
    <location>
        <begin position="1248"/>
        <end position="1306"/>
    </location>
</feature>
<dbReference type="Pfam" id="PF00567">
    <property type="entry name" value="TUDOR"/>
    <property type="match status" value="8"/>
</dbReference>
<feature type="region of interest" description="Disordered" evidence="1">
    <location>
        <begin position="955"/>
        <end position="974"/>
    </location>
</feature>
<dbReference type="SUPFAM" id="SSF63748">
    <property type="entry name" value="Tudor/PWWP/MBT"/>
    <property type="match status" value="8"/>
</dbReference>
<dbReference type="InterPro" id="IPR050621">
    <property type="entry name" value="Tudor_domain_containing"/>
</dbReference>
<dbReference type="InterPro" id="IPR002999">
    <property type="entry name" value="Tudor"/>
</dbReference>
<evidence type="ECO:0000313" key="4">
    <source>
        <dbReference type="Proteomes" id="UP001165289"/>
    </source>
</evidence>
<dbReference type="SMART" id="SM00333">
    <property type="entry name" value="TUDOR"/>
    <property type="match status" value="7"/>
</dbReference>
<feature type="domain" description="Tudor" evidence="2">
    <location>
        <begin position="2044"/>
        <end position="2102"/>
    </location>
</feature>
<dbReference type="CDD" id="cd20379">
    <property type="entry name" value="Tudor_dTUD-like"/>
    <property type="match status" value="2"/>
</dbReference>
<dbReference type="EMBL" id="JAKMXF010000144">
    <property type="protein sequence ID" value="KAI6656524.1"/>
    <property type="molecule type" value="Genomic_DNA"/>
</dbReference>
<evidence type="ECO:0000313" key="3">
    <source>
        <dbReference type="EMBL" id="KAI6656524.1"/>
    </source>
</evidence>
<reference evidence="3 4" key="1">
    <citation type="journal article" date="2023" name="BMC Biol.">
        <title>The compact genome of the sponge Oopsacas minuta (Hexactinellida) is lacking key metazoan core genes.</title>
        <authorList>
            <person name="Santini S."/>
            <person name="Schenkelaars Q."/>
            <person name="Jourda C."/>
            <person name="Duchesne M."/>
            <person name="Belahbib H."/>
            <person name="Rocher C."/>
            <person name="Selva M."/>
            <person name="Riesgo A."/>
            <person name="Vervoort M."/>
            <person name="Leys S.P."/>
            <person name="Kodjabachian L."/>
            <person name="Le Bivic A."/>
            <person name="Borchiellini C."/>
            <person name="Claverie J.M."/>
            <person name="Renard E."/>
        </authorList>
    </citation>
    <scope>NUCLEOTIDE SEQUENCE [LARGE SCALE GENOMIC DNA]</scope>
    <source>
        <strain evidence="3">SPO-2</strain>
    </source>
</reference>
<proteinExistence type="predicted"/>
<feature type="region of interest" description="Disordered" evidence="1">
    <location>
        <begin position="874"/>
        <end position="941"/>
    </location>
</feature>
<dbReference type="Proteomes" id="UP001165289">
    <property type="component" value="Unassembled WGS sequence"/>
</dbReference>
<dbReference type="PANTHER" id="PTHR22948:SF29">
    <property type="entry name" value="FI02030P-RELATED"/>
    <property type="match status" value="1"/>
</dbReference>
<feature type="domain" description="Tudor" evidence="2">
    <location>
        <begin position="1654"/>
        <end position="1710"/>
    </location>
</feature>
<keyword evidence="4" id="KW-1185">Reference proteome</keyword>
<gene>
    <name evidence="3" type="ORF">LOD99_1320</name>
</gene>
<comment type="caution">
    <text evidence="3">The sequence shown here is derived from an EMBL/GenBank/DDBJ whole genome shotgun (WGS) entry which is preliminary data.</text>
</comment>
<evidence type="ECO:0000256" key="1">
    <source>
        <dbReference type="SAM" id="MobiDB-lite"/>
    </source>
</evidence>
<dbReference type="PANTHER" id="PTHR22948">
    <property type="entry name" value="TUDOR DOMAIN CONTAINING PROTEIN"/>
    <property type="match status" value="1"/>
</dbReference>
<accession>A0AAV7K7Q1</accession>
<dbReference type="InterPro" id="IPR035437">
    <property type="entry name" value="SNase_OB-fold_sf"/>
</dbReference>
<feature type="region of interest" description="Disordered" evidence="1">
    <location>
        <begin position="173"/>
        <end position="192"/>
    </location>
</feature>
<feature type="compositionally biased region" description="Basic and acidic residues" evidence="1">
    <location>
        <begin position="789"/>
        <end position="799"/>
    </location>
</feature>
<feature type="region of interest" description="Disordered" evidence="1">
    <location>
        <begin position="254"/>
        <end position="283"/>
    </location>
</feature>
<feature type="compositionally biased region" description="Polar residues" evidence="1">
    <location>
        <begin position="820"/>
        <end position="859"/>
    </location>
</feature>
<feature type="domain" description="Tudor" evidence="2">
    <location>
        <begin position="2230"/>
        <end position="2289"/>
    </location>
</feature>
<feature type="domain" description="Tudor" evidence="2">
    <location>
        <begin position="1053"/>
        <end position="1111"/>
    </location>
</feature>
<name>A0AAV7K7Q1_9METZ</name>
<feature type="region of interest" description="Disordered" evidence="1">
    <location>
        <begin position="70"/>
        <end position="98"/>
    </location>
</feature>